<accession>A0ABD0TCF0</accession>
<gene>
    <name evidence="3" type="ORF">ABMA28_015319</name>
</gene>
<proteinExistence type="predicted"/>
<sequence>MNLLFPILLIPLVNYRLLKSIISYPFYFIIQESKSAQSSVTCDYVTQIVSSSGLYYDKLLDVKFTNNDWKIVTYLDIGHVSPNLDKVEFLFEKINVYCNSFASSKINSDCINSLSALRNQHLNNVNKFSSVSYLLSDDKPSKRVKRGLIDFGGSLLKTFFGTLDSEDAIKFSQAIDDVQSDEKKLASLMKDNIHVIKSTISSFNNSISKVNDNEQHLIKNMEIIHNILENVSSNNDKLEIKSQLNSLLNSLESIILTLSFDIDDINNAILFAKLNILHPTVLSPHQLYGELDKHRNSLPKHSELPVSLTLQNIHELIDISKLVCFYHLNKIIIIVNIPLVLPQVYTLYNVIPLPVPYDISKPDTFALIAPSTSHLAITGDHMFYSLVENIHECKVIREKCYVCDLVNVYSVIANPMCETILLTEIVNKLPDSCSVKLLHGSVNLFHKISNNRWIFVQSEPGKCHIVCNNQLDSSDVVLFGTGVLTVPRECKAFYKTLQFIPSSQSILRNVSNSVSSFNIIIDDCCEKSKLNKTITKLPFSKLDNINSLDSLLQASIHLDSLEKDLNKFENPTHFDRYGIHYISFSYFLSVIFLIYIIYKNRRLFYRNRKSSCCIQIFNQCHNKKTIKHSQTIQEIEDRSTSSSEEVEIKMTPTPVRRNLILVK</sequence>
<dbReference type="Proteomes" id="UP001549921">
    <property type="component" value="Unassembled WGS sequence"/>
</dbReference>
<keyword evidence="1" id="KW-1133">Transmembrane helix</keyword>
<evidence type="ECO:0000256" key="1">
    <source>
        <dbReference type="SAM" id="Phobius"/>
    </source>
</evidence>
<dbReference type="Pfam" id="PF12259">
    <property type="entry name" value="Baculo_F"/>
    <property type="match status" value="1"/>
</dbReference>
<evidence type="ECO:0008006" key="5">
    <source>
        <dbReference type="Google" id="ProtNLM"/>
    </source>
</evidence>
<keyword evidence="2" id="KW-0732">Signal</keyword>
<dbReference type="AlphaFoldDB" id="A0ABD0TCF0"/>
<protein>
    <recommendedName>
        <fullName evidence="5">Envelope protein</fullName>
    </recommendedName>
</protein>
<feature type="signal peptide" evidence="2">
    <location>
        <begin position="1"/>
        <end position="20"/>
    </location>
</feature>
<comment type="caution">
    <text evidence="3">The sequence shown here is derived from an EMBL/GenBank/DDBJ whole genome shotgun (WGS) entry which is preliminary data.</text>
</comment>
<feature type="chain" id="PRO_5044861559" description="Envelope protein" evidence="2">
    <location>
        <begin position="21"/>
        <end position="663"/>
    </location>
</feature>
<reference evidence="3 4" key="1">
    <citation type="submission" date="2024-06" db="EMBL/GenBank/DDBJ databases">
        <title>A chromosome-level genome assembly of beet webworm, Loxostege sticticalis.</title>
        <authorList>
            <person name="Zhang Y."/>
        </authorList>
    </citation>
    <scope>NUCLEOTIDE SEQUENCE [LARGE SCALE GENOMIC DNA]</scope>
    <source>
        <strain evidence="3">AQ028</strain>
        <tissue evidence="3">Male pupae</tissue>
    </source>
</reference>
<keyword evidence="1" id="KW-0472">Membrane</keyword>
<name>A0ABD0TCF0_LOXSC</name>
<keyword evidence="1" id="KW-0812">Transmembrane</keyword>
<dbReference type="InterPro" id="IPR022048">
    <property type="entry name" value="Envelope_fusion-like"/>
</dbReference>
<organism evidence="3 4">
    <name type="scientific">Loxostege sticticalis</name>
    <name type="common">Beet webworm moth</name>
    <dbReference type="NCBI Taxonomy" id="481309"/>
    <lineage>
        <taxon>Eukaryota</taxon>
        <taxon>Metazoa</taxon>
        <taxon>Ecdysozoa</taxon>
        <taxon>Arthropoda</taxon>
        <taxon>Hexapoda</taxon>
        <taxon>Insecta</taxon>
        <taxon>Pterygota</taxon>
        <taxon>Neoptera</taxon>
        <taxon>Endopterygota</taxon>
        <taxon>Lepidoptera</taxon>
        <taxon>Glossata</taxon>
        <taxon>Ditrysia</taxon>
        <taxon>Pyraloidea</taxon>
        <taxon>Crambidae</taxon>
        <taxon>Pyraustinae</taxon>
        <taxon>Loxostege</taxon>
    </lineage>
</organism>
<evidence type="ECO:0000313" key="4">
    <source>
        <dbReference type="Proteomes" id="UP001549921"/>
    </source>
</evidence>
<dbReference type="EMBL" id="JBEDNZ010000007">
    <property type="protein sequence ID" value="KAL0839992.1"/>
    <property type="molecule type" value="Genomic_DNA"/>
</dbReference>
<evidence type="ECO:0000313" key="3">
    <source>
        <dbReference type="EMBL" id="KAL0839992.1"/>
    </source>
</evidence>
<evidence type="ECO:0000256" key="2">
    <source>
        <dbReference type="SAM" id="SignalP"/>
    </source>
</evidence>
<feature type="transmembrane region" description="Helical" evidence="1">
    <location>
        <begin position="577"/>
        <end position="598"/>
    </location>
</feature>